<reference evidence="6 7" key="1">
    <citation type="submission" date="2023-09" db="EMBL/GenBank/DDBJ databases">
        <title>Pangenome analysis of Batrachochytrium dendrobatidis and related Chytrids.</title>
        <authorList>
            <person name="Yacoub M.N."/>
            <person name="Stajich J.E."/>
            <person name="James T.Y."/>
        </authorList>
    </citation>
    <scope>NUCLEOTIDE SEQUENCE [LARGE SCALE GENOMIC DNA]</scope>
    <source>
        <strain evidence="6 7">JEL0888</strain>
    </source>
</reference>
<feature type="compositionally biased region" description="Basic residues" evidence="4">
    <location>
        <begin position="1"/>
        <end position="11"/>
    </location>
</feature>
<dbReference type="PROSITE" id="PS50102">
    <property type="entry name" value="RRM"/>
    <property type="match status" value="3"/>
</dbReference>
<dbReference type="EMBL" id="JADGIZ020000012">
    <property type="protein sequence ID" value="KAL2917132.1"/>
    <property type="molecule type" value="Genomic_DNA"/>
</dbReference>
<feature type="compositionally biased region" description="Low complexity" evidence="4">
    <location>
        <begin position="12"/>
        <end position="44"/>
    </location>
</feature>
<protein>
    <recommendedName>
        <fullName evidence="5">RRM domain-containing protein</fullName>
    </recommendedName>
</protein>
<keyword evidence="3" id="KW-0694">RNA-binding</keyword>
<evidence type="ECO:0000256" key="1">
    <source>
        <dbReference type="ARBA" id="ARBA00004123"/>
    </source>
</evidence>
<gene>
    <name evidence="6" type="ORF">HK105_203196</name>
</gene>
<keyword evidence="7" id="KW-1185">Reference proteome</keyword>
<comment type="caution">
    <text evidence="6">The sequence shown here is derived from an EMBL/GenBank/DDBJ whole genome shotgun (WGS) entry which is preliminary data.</text>
</comment>
<comment type="subcellular location">
    <subcellularLocation>
        <location evidence="1">Nucleus</location>
    </subcellularLocation>
</comment>
<organism evidence="6 7">
    <name type="scientific">Polyrhizophydium stewartii</name>
    <dbReference type="NCBI Taxonomy" id="2732419"/>
    <lineage>
        <taxon>Eukaryota</taxon>
        <taxon>Fungi</taxon>
        <taxon>Fungi incertae sedis</taxon>
        <taxon>Chytridiomycota</taxon>
        <taxon>Chytridiomycota incertae sedis</taxon>
        <taxon>Chytridiomycetes</taxon>
        <taxon>Rhizophydiales</taxon>
        <taxon>Rhizophydiales incertae sedis</taxon>
        <taxon>Polyrhizophydium</taxon>
    </lineage>
</organism>
<feature type="domain" description="RRM" evidence="5">
    <location>
        <begin position="363"/>
        <end position="444"/>
    </location>
</feature>
<proteinExistence type="predicted"/>
<dbReference type="InterPro" id="IPR051183">
    <property type="entry name" value="U1_U11-U12_snRNP_70-35kDa"/>
</dbReference>
<feature type="domain" description="RRM" evidence="5">
    <location>
        <begin position="197"/>
        <end position="276"/>
    </location>
</feature>
<feature type="domain" description="RRM" evidence="5">
    <location>
        <begin position="278"/>
        <end position="352"/>
    </location>
</feature>
<dbReference type="InterPro" id="IPR034352">
    <property type="entry name" value="Rim4_RRM1"/>
</dbReference>
<evidence type="ECO:0000256" key="2">
    <source>
        <dbReference type="ARBA" id="ARBA00023242"/>
    </source>
</evidence>
<feature type="compositionally biased region" description="Low complexity" evidence="4">
    <location>
        <begin position="91"/>
        <end position="105"/>
    </location>
</feature>
<dbReference type="SMART" id="SM00360">
    <property type="entry name" value="RRM"/>
    <property type="match status" value="3"/>
</dbReference>
<dbReference type="Pfam" id="PF00076">
    <property type="entry name" value="RRM_1"/>
    <property type="match status" value="3"/>
</dbReference>
<feature type="compositionally biased region" description="Pro residues" evidence="4">
    <location>
        <begin position="561"/>
        <end position="572"/>
    </location>
</feature>
<dbReference type="PANTHER" id="PTHR13952">
    <property type="entry name" value="U1 SMALL NUCLEAR RIBONUCLEOPROTEIN 70 KD"/>
    <property type="match status" value="1"/>
</dbReference>
<feature type="compositionally biased region" description="Gly residues" evidence="4">
    <location>
        <begin position="127"/>
        <end position="138"/>
    </location>
</feature>
<evidence type="ECO:0000313" key="6">
    <source>
        <dbReference type="EMBL" id="KAL2917132.1"/>
    </source>
</evidence>
<sequence>MQSQRRSRRRGGSASRSPHHQPQNQQAQNQQAQNQQPAADQGPQYTHRPHADPRPMQRGDRAPVQRADGAPDTAPHSNHAARRPKGRGEGAVAAADLAQQPAAVAGVGGGGGGGGKRRGAAFAPPAAGGGGGGSGSLGLGPRDADDASDSLSSCSVCRGGGSSSASDPNGAPAAHLLLQSNNQSQQLRTSQRGQPQACLFVASLSAARSDVELQESVTNHFAGWGELLNVKVLKDWAGRPYAFVQFRNVADAQRALVEANHTVVDGRHIRIEQAKVNRTLYVARCGDCVAEDEIRAVLETFGPIEEMSVLHDTETGLTKGCGFVKFCFREDAIAAFAGLRSVHRWSVDWASSVDRIATEIDRTSVFVGNLNEAEVTEDAVRRRFGVYGDIAALTLVNKYPDGPTARPAFAFVRYASETAAELAVLSEAGQRWMDRVLRVQFREVGAGTSGMAGSGGFFGGGGGGAGMGVGMGMGFGMGAPLAYGTGPGSGVEGAAMGEHLTPIAPMAASVSSSLTSSLPPSFALGGRLGDAAPAYTLVPPPRVRRLPQRRQRSPAGLLVPSPVPSPAAPVPVPGAADRADRAADAAWGSAAESFKSACSLLAPAPIAAWRLPRFDHDDAAGADAVALARYELMDIFAHH</sequence>
<feature type="region of interest" description="Disordered" evidence="4">
    <location>
        <begin position="547"/>
        <end position="575"/>
    </location>
</feature>
<feature type="region of interest" description="Disordered" evidence="4">
    <location>
        <begin position="1"/>
        <end position="173"/>
    </location>
</feature>
<evidence type="ECO:0000313" key="7">
    <source>
        <dbReference type="Proteomes" id="UP001527925"/>
    </source>
</evidence>
<dbReference type="PANTHER" id="PTHR13952:SF6">
    <property type="entry name" value="U11_U12 SMALL NUCLEAR RIBONUCLEOPROTEIN 35 KDA PROTEIN"/>
    <property type="match status" value="1"/>
</dbReference>
<accession>A0ABR4NCA5</accession>
<evidence type="ECO:0000256" key="4">
    <source>
        <dbReference type="SAM" id="MobiDB-lite"/>
    </source>
</evidence>
<evidence type="ECO:0000259" key="5">
    <source>
        <dbReference type="PROSITE" id="PS50102"/>
    </source>
</evidence>
<dbReference type="Gene3D" id="3.30.70.330">
    <property type="match status" value="3"/>
</dbReference>
<evidence type="ECO:0000256" key="3">
    <source>
        <dbReference type="PROSITE-ProRule" id="PRU00176"/>
    </source>
</evidence>
<dbReference type="InterPro" id="IPR012677">
    <property type="entry name" value="Nucleotide-bd_a/b_plait_sf"/>
</dbReference>
<keyword evidence="2" id="KW-0539">Nucleus</keyword>
<dbReference type="CDD" id="cd12453">
    <property type="entry name" value="RRM1_RIM4_like"/>
    <property type="match status" value="1"/>
</dbReference>
<name>A0ABR4NCA5_9FUNG</name>
<dbReference type="Proteomes" id="UP001527925">
    <property type="component" value="Unassembled WGS sequence"/>
</dbReference>
<dbReference type="SUPFAM" id="SSF54928">
    <property type="entry name" value="RNA-binding domain, RBD"/>
    <property type="match status" value="2"/>
</dbReference>
<dbReference type="InterPro" id="IPR035979">
    <property type="entry name" value="RBD_domain_sf"/>
</dbReference>
<dbReference type="InterPro" id="IPR000504">
    <property type="entry name" value="RRM_dom"/>
</dbReference>
<feature type="compositionally biased region" description="Basic and acidic residues" evidence="4">
    <location>
        <begin position="49"/>
        <end position="63"/>
    </location>
</feature>